<sequence length="57" mass="6269">MKNVINLTLGNASKFDKVKCEQLIEKVAFESLKSMTYTTAPLSSMQESTDSILNKAA</sequence>
<evidence type="ECO:0000313" key="1">
    <source>
        <dbReference type="EMBL" id="MBD8008270.1"/>
    </source>
</evidence>
<comment type="caution">
    <text evidence="1">The sequence shown here is derived from an EMBL/GenBank/DDBJ whole genome shotgun (WGS) entry which is preliminary data.</text>
</comment>
<dbReference type="RefSeq" id="WP_191730491.1">
    <property type="nucleotide sequence ID" value="NZ_JACSPT010000002.1"/>
</dbReference>
<dbReference type="Proteomes" id="UP000621930">
    <property type="component" value="Unassembled WGS sequence"/>
</dbReference>
<gene>
    <name evidence="1" type="ORF">H9629_02770</name>
</gene>
<organism evidence="1 2">
    <name type="scientific">Acinetobacter pecorum</name>
    <dbReference type="NCBI Taxonomy" id="2762215"/>
    <lineage>
        <taxon>Bacteria</taxon>
        <taxon>Pseudomonadati</taxon>
        <taxon>Pseudomonadota</taxon>
        <taxon>Gammaproteobacteria</taxon>
        <taxon>Moraxellales</taxon>
        <taxon>Moraxellaceae</taxon>
        <taxon>Acinetobacter</taxon>
    </lineage>
</organism>
<accession>A0ABR8VU21</accession>
<proteinExistence type="predicted"/>
<name>A0ABR8VU21_9GAMM</name>
<reference evidence="1 2" key="1">
    <citation type="submission" date="2020-08" db="EMBL/GenBank/DDBJ databases">
        <title>A Genomic Blueprint of the Chicken Gut Microbiome.</title>
        <authorList>
            <person name="Gilroy R."/>
            <person name="Ravi A."/>
            <person name="Getino M."/>
            <person name="Pursley I."/>
            <person name="Horton D.L."/>
            <person name="Alikhan N.-F."/>
            <person name="Baker D."/>
            <person name="Gharbi K."/>
            <person name="Hall N."/>
            <person name="Watson M."/>
            <person name="Adriaenssens E.M."/>
            <person name="Foster-Nyarko E."/>
            <person name="Jarju S."/>
            <person name="Secka A."/>
            <person name="Antonio M."/>
            <person name="Oren A."/>
            <person name="Chaudhuri R."/>
            <person name="La Ragione R.M."/>
            <person name="Hildebrand F."/>
            <person name="Pallen M.J."/>
        </authorList>
    </citation>
    <scope>NUCLEOTIDE SEQUENCE [LARGE SCALE GENOMIC DNA]</scope>
    <source>
        <strain evidence="1 2">Sa1BUA6</strain>
    </source>
</reference>
<evidence type="ECO:0000313" key="2">
    <source>
        <dbReference type="Proteomes" id="UP000621930"/>
    </source>
</evidence>
<keyword evidence="2" id="KW-1185">Reference proteome</keyword>
<dbReference type="EMBL" id="JACSPT010000002">
    <property type="protein sequence ID" value="MBD8008270.1"/>
    <property type="molecule type" value="Genomic_DNA"/>
</dbReference>
<protein>
    <submittedName>
        <fullName evidence="1">Uncharacterized protein</fullName>
    </submittedName>
</protein>